<sequence>MGEQSASRLEGDRYQHLLSWYELLRLLDAGSPFAHGYVEHPEAGSADDVTLHARPGAGAGSRYMQVKWHVDHRETYSVAGLVAPPRVGRSLLGKLLESWLSLRPQGPVEIWLLSNWASAEDLGRYLHGRDHCFTEAFFAQPARGALKRHWAEWQQRLGVPAETLRAFCKDLRLRLGVGGIADVEEQVDDRMGRLGLRMGRQPRAIAVDGLREWIEVGGGRKHVTAESLREALREWGLVASREDAPEVSLWIHGWARRVWERPPTEELDWTPHFDRDTRKVPSEAAWRDVLLPSLLAAKQRLSRRPDGALIDLRGKLPLSTVLAVGFHLPEVGGYRFRVEQPTRGETFLWRSDTKPSERRLRVTGHEGKADATGLLVVFQLTGDARADMERFMAERPGHFRAVLYLEPEDGPHDGAVGSDADAVAFAVQAREQLRRARNELRTGVTHLILYAPAACCLFLGQRLNAVGPVVAYERTGAGGYAPALTLETG</sequence>
<dbReference type="RefSeq" id="WP_095961258.1">
    <property type="nucleotide sequence ID" value="NZ_CP022203.1"/>
</dbReference>
<evidence type="ECO:0000313" key="2">
    <source>
        <dbReference type="EMBL" id="ATB51323.1"/>
    </source>
</evidence>
<dbReference type="AlphaFoldDB" id="A0A286NVX8"/>
<gene>
    <name evidence="2" type="ORF">MYMAC_006981</name>
</gene>
<protein>
    <recommendedName>
        <fullName evidence="1">SMODS-associated and fused to various effectors domain-containing protein</fullName>
    </recommendedName>
</protein>
<dbReference type="OrthoDB" id="5379188at2"/>
<reference evidence="2 3" key="1">
    <citation type="submission" date="2017-06" db="EMBL/GenBank/DDBJ databases">
        <title>Sequencing and comparative analysis of myxobacterial genomes.</title>
        <authorList>
            <person name="Rupp O."/>
            <person name="Goesmann A."/>
            <person name="Sogaard-Andersen L."/>
        </authorList>
    </citation>
    <scope>NUCLEOTIDE SEQUENCE [LARGE SCALE GENOMIC DNA]</scope>
    <source>
        <strain evidence="2 3">DSM 14697</strain>
    </source>
</reference>
<feature type="domain" description="SMODS-associated and fused to various effectors" evidence="1">
    <location>
        <begin position="299"/>
        <end position="486"/>
    </location>
</feature>
<organism evidence="2 3">
    <name type="scientific">Corallococcus macrosporus DSM 14697</name>
    <dbReference type="NCBI Taxonomy" id="1189310"/>
    <lineage>
        <taxon>Bacteria</taxon>
        <taxon>Pseudomonadati</taxon>
        <taxon>Myxococcota</taxon>
        <taxon>Myxococcia</taxon>
        <taxon>Myxococcales</taxon>
        <taxon>Cystobacterineae</taxon>
        <taxon>Myxococcaceae</taxon>
        <taxon>Corallococcus</taxon>
    </lineage>
</organism>
<evidence type="ECO:0000313" key="3">
    <source>
        <dbReference type="Proteomes" id="UP000217343"/>
    </source>
</evidence>
<dbReference type="Proteomes" id="UP000217343">
    <property type="component" value="Chromosome"/>
</dbReference>
<dbReference type="EMBL" id="CP022203">
    <property type="protein sequence ID" value="ATB51323.1"/>
    <property type="molecule type" value="Genomic_DNA"/>
</dbReference>
<name>A0A286NVX8_9BACT</name>
<accession>A0A286NVX8</accession>
<evidence type="ECO:0000259" key="1">
    <source>
        <dbReference type="Pfam" id="PF18145"/>
    </source>
</evidence>
<dbReference type="InterPro" id="IPR040836">
    <property type="entry name" value="SAVED"/>
</dbReference>
<dbReference type="NCBIfam" id="NF033611">
    <property type="entry name" value="SAVED"/>
    <property type="match status" value="1"/>
</dbReference>
<keyword evidence="3" id="KW-1185">Reference proteome</keyword>
<proteinExistence type="predicted"/>
<dbReference type="Pfam" id="PF18145">
    <property type="entry name" value="SAVED"/>
    <property type="match status" value="1"/>
</dbReference>
<dbReference type="KEGG" id="mmas:MYMAC_006981"/>